<protein>
    <submittedName>
        <fullName evidence="2">Uncharacterized protein</fullName>
    </submittedName>
</protein>
<dbReference type="Gramene" id="mRNA:HanXRQr2_Chr11g0481951">
    <property type="protein sequence ID" value="CDS:HanXRQr2_Chr11g0481951.1"/>
    <property type="gene ID" value="HanXRQr2_Chr11g0481951"/>
</dbReference>
<comment type="caution">
    <text evidence="2">The sequence shown here is derived from an EMBL/GenBank/DDBJ whole genome shotgun (WGS) entry which is preliminary data.</text>
</comment>
<dbReference type="PANTHER" id="PTHR33132">
    <property type="entry name" value="OSJNBB0118P14.9 PROTEIN"/>
    <property type="match status" value="1"/>
</dbReference>
<evidence type="ECO:0000256" key="1">
    <source>
        <dbReference type="SAM" id="MobiDB-lite"/>
    </source>
</evidence>
<sequence>MEGKQERPQNISFEPRKLQLQETKKQQMPMSGHTGVTTTRCYAEIAHLASPRGHTDSKPNCLCSPTTHVGSFRCRYHRASSLANHGGSFNHLPNFDTKTKTEL</sequence>
<evidence type="ECO:0000313" key="2">
    <source>
        <dbReference type="EMBL" id="KAF5781308.1"/>
    </source>
</evidence>
<name>A0A9K3HMP1_HELAN</name>
<gene>
    <name evidence="2" type="ORF">HanXRQr2_Chr11g0481951</name>
</gene>
<accession>A0A9K3HMP1</accession>
<dbReference type="PANTHER" id="PTHR33132:SF135">
    <property type="entry name" value="OS02G0799700 PROTEIN"/>
    <property type="match status" value="1"/>
</dbReference>
<dbReference type="AlphaFoldDB" id="A0A9K3HMP1"/>
<evidence type="ECO:0000313" key="3">
    <source>
        <dbReference type="Proteomes" id="UP000215914"/>
    </source>
</evidence>
<dbReference type="Proteomes" id="UP000215914">
    <property type="component" value="Unassembled WGS sequence"/>
</dbReference>
<proteinExistence type="predicted"/>
<reference evidence="2" key="2">
    <citation type="submission" date="2020-06" db="EMBL/GenBank/DDBJ databases">
        <title>Helianthus annuus Genome sequencing and assembly Release 2.</title>
        <authorList>
            <person name="Gouzy J."/>
            <person name="Langlade N."/>
            <person name="Munos S."/>
        </authorList>
    </citation>
    <scope>NUCLEOTIDE SEQUENCE</scope>
    <source>
        <tissue evidence="2">Leaves</tissue>
    </source>
</reference>
<reference evidence="2" key="1">
    <citation type="journal article" date="2017" name="Nature">
        <title>The sunflower genome provides insights into oil metabolism, flowering and Asterid evolution.</title>
        <authorList>
            <person name="Badouin H."/>
            <person name="Gouzy J."/>
            <person name="Grassa C.J."/>
            <person name="Murat F."/>
            <person name="Staton S.E."/>
            <person name="Cottret L."/>
            <person name="Lelandais-Briere C."/>
            <person name="Owens G.L."/>
            <person name="Carrere S."/>
            <person name="Mayjonade B."/>
            <person name="Legrand L."/>
            <person name="Gill N."/>
            <person name="Kane N.C."/>
            <person name="Bowers J.E."/>
            <person name="Hubner S."/>
            <person name="Bellec A."/>
            <person name="Berard A."/>
            <person name="Berges H."/>
            <person name="Blanchet N."/>
            <person name="Boniface M.C."/>
            <person name="Brunel D."/>
            <person name="Catrice O."/>
            <person name="Chaidir N."/>
            <person name="Claudel C."/>
            <person name="Donnadieu C."/>
            <person name="Faraut T."/>
            <person name="Fievet G."/>
            <person name="Helmstetter N."/>
            <person name="King M."/>
            <person name="Knapp S.J."/>
            <person name="Lai Z."/>
            <person name="Le Paslier M.C."/>
            <person name="Lippi Y."/>
            <person name="Lorenzon L."/>
            <person name="Mandel J.R."/>
            <person name="Marage G."/>
            <person name="Marchand G."/>
            <person name="Marquand E."/>
            <person name="Bret-Mestries E."/>
            <person name="Morien E."/>
            <person name="Nambeesan S."/>
            <person name="Nguyen T."/>
            <person name="Pegot-Espagnet P."/>
            <person name="Pouilly N."/>
            <person name="Raftis F."/>
            <person name="Sallet E."/>
            <person name="Schiex T."/>
            <person name="Thomas J."/>
            <person name="Vandecasteele C."/>
            <person name="Vares D."/>
            <person name="Vear F."/>
            <person name="Vautrin S."/>
            <person name="Crespi M."/>
            <person name="Mangin B."/>
            <person name="Burke J.M."/>
            <person name="Salse J."/>
            <person name="Munos S."/>
            <person name="Vincourt P."/>
            <person name="Rieseberg L.H."/>
            <person name="Langlade N.B."/>
        </authorList>
    </citation>
    <scope>NUCLEOTIDE SEQUENCE</scope>
    <source>
        <tissue evidence="2">Leaves</tissue>
    </source>
</reference>
<feature type="region of interest" description="Disordered" evidence="1">
    <location>
        <begin position="1"/>
        <end position="34"/>
    </location>
</feature>
<organism evidence="2 3">
    <name type="scientific">Helianthus annuus</name>
    <name type="common">Common sunflower</name>
    <dbReference type="NCBI Taxonomy" id="4232"/>
    <lineage>
        <taxon>Eukaryota</taxon>
        <taxon>Viridiplantae</taxon>
        <taxon>Streptophyta</taxon>
        <taxon>Embryophyta</taxon>
        <taxon>Tracheophyta</taxon>
        <taxon>Spermatophyta</taxon>
        <taxon>Magnoliopsida</taxon>
        <taxon>eudicotyledons</taxon>
        <taxon>Gunneridae</taxon>
        <taxon>Pentapetalae</taxon>
        <taxon>asterids</taxon>
        <taxon>campanulids</taxon>
        <taxon>Asterales</taxon>
        <taxon>Asteraceae</taxon>
        <taxon>Asteroideae</taxon>
        <taxon>Heliantheae alliance</taxon>
        <taxon>Heliantheae</taxon>
        <taxon>Helianthus</taxon>
    </lineage>
</organism>
<feature type="region of interest" description="Disordered" evidence="1">
    <location>
        <begin position="83"/>
        <end position="103"/>
    </location>
</feature>
<feature type="compositionally biased region" description="Basic and acidic residues" evidence="1">
    <location>
        <begin position="14"/>
        <end position="25"/>
    </location>
</feature>
<keyword evidence="3" id="KW-1185">Reference proteome</keyword>
<dbReference type="EMBL" id="MNCJ02000326">
    <property type="protein sequence ID" value="KAF5781308.1"/>
    <property type="molecule type" value="Genomic_DNA"/>
</dbReference>